<dbReference type="CDD" id="cd00609">
    <property type="entry name" value="AAT_like"/>
    <property type="match status" value="1"/>
</dbReference>
<dbReference type="GO" id="GO:0030170">
    <property type="term" value="F:pyridoxal phosphate binding"/>
    <property type="evidence" value="ECO:0007669"/>
    <property type="project" value="InterPro"/>
</dbReference>
<name>A0A1T4XVA3_9GAMM</name>
<comment type="cofactor">
    <cofactor evidence="1">
        <name>pyridoxal 5'-phosphate</name>
        <dbReference type="ChEBI" id="CHEBI:597326"/>
    </cofactor>
</comment>
<accession>A0A1T4XVA3</accession>
<dbReference type="EC" id="4.4.1.13" evidence="2"/>
<evidence type="ECO:0000256" key="3">
    <source>
        <dbReference type="ARBA" id="ARBA00022898"/>
    </source>
</evidence>
<dbReference type="OrthoDB" id="3224382at2"/>
<dbReference type="InterPro" id="IPR015422">
    <property type="entry name" value="PyrdxlP-dep_Trfase_small"/>
</dbReference>
<evidence type="ECO:0000313" key="8">
    <source>
        <dbReference type="Proteomes" id="UP000190460"/>
    </source>
</evidence>
<dbReference type="Proteomes" id="UP000190460">
    <property type="component" value="Unassembled WGS sequence"/>
</dbReference>
<dbReference type="STRING" id="92487.SAMN02745130_03451"/>
<reference evidence="8" key="1">
    <citation type="submission" date="2017-02" db="EMBL/GenBank/DDBJ databases">
        <authorList>
            <person name="Varghese N."/>
            <person name="Submissions S."/>
        </authorList>
    </citation>
    <scope>NUCLEOTIDE SEQUENCE [LARGE SCALE GENOMIC DNA]</scope>
    <source>
        <strain evidence="8">ATCC 49788</strain>
    </source>
</reference>
<dbReference type="AlphaFoldDB" id="A0A1T4XVA3"/>
<sequence>MNFNELIDRRQTHCMKWDSMQQFYGVSPETGLAMWVADMDFRPPPAVKAALKAEIEQGVHGYFGDESAYKAAICQWMQERHQWEVDPEWISTVHGLVAGTALCIQAFTQVNDGIILFTPVYHAFARTIKANQRQVVESPLRIDAAGLYRMDFNALEQQLQGHEKMLILCSPHNPGGRVWSVEELVELAEFCLKHNLLLVSDEIHHDLVFKGHQHCVMPLAAPAIRERLIMLTSTTKTFNIAGGLTGNAIIENPELRQRFTQAMLAAGSSPNRFGILISTAAYLHGEAWLASLLDYLDANRQLFDAGIQQIQGLRSMPLEATYLAWVDFAATGLTPAQVIEKVQKEAGIATSYGSSFGSGGESYLRFNLATPRSRIEQALERLQAAFN</sequence>
<dbReference type="SUPFAM" id="SSF53383">
    <property type="entry name" value="PLP-dependent transferases"/>
    <property type="match status" value="1"/>
</dbReference>
<dbReference type="Gene3D" id="3.40.640.10">
    <property type="entry name" value="Type I PLP-dependent aspartate aminotransferase-like (Major domain)"/>
    <property type="match status" value="1"/>
</dbReference>
<evidence type="ECO:0000256" key="2">
    <source>
        <dbReference type="ARBA" id="ARBA00012224"/>
    </source>
</evidence>
<dbReference type="InterPro" id="IPR015421">
    <property type="entry name" value="PyrdxlP-dep_Trfase_major"/>
</dbReference>
<dbReference type="EMBL" id="FUYB01000023">
    <property type="protein sequence ID" value="SKA92981.1"/>
    <property type="molecule type" value="Genomic_DNA"/>
</dbReference>
<comment type="similarity">
    <text evidence="5">Belongs to the class-II pyridoxal-phosphate-dependent aminotransferase family. MalY/PatB cystathionine beta-lyase subfamily.</text>
</comment>
<dbReference type="InterPro" id="IPR027619">
    <property type="entry name" value="C-S_lyase_PatB-like"/>
</dbReference>
<dbReference type="InterPro" id="IPR004839">
    <property type="entry name" value="Aminotransferase_I/II_large"/>
</dbReference>
<dbReference type="InterPro" id="IPR051798">
    <property type="entry name" value="Class-II_PLP-Dep_Aminotrans"/>
</dbReference>
<feature type="domain" description="Aminotransferase class I/classII large" evidence="6">
    <location>
        <begin position="39"/>
        <end position="382"/>
    </location>
</feature>
<evidence type="ECO:0000313" key="7">
    <source>
        <dbReference type="EMBL" id="SKA92981.1"/>
    </source>
</evidence>
<keyword evidence="3" id="KW-0663">Pyridoxal phosphate</keyword>
<keyword evidence="4 7" id="KW-0456">Lyase</keyword>
<dbReference type="Gene3D" id="3.90.1150.10">
    <property type="entry name" value="Aspartate Aminotransferase, domain 1"/>
    <property type="match status" value="1"/>
</dbReference>
<evidence type="ECO:0000259" key="6">
    <source>
        <dbReference type="Pfam" id="PF00155"/>
    </source>
</evidence>
<protein>
    <recommendedName>
        <fullName evidence="2">cysteine-S-conjugate beta-lyase</fullName>
        <ecNumber evidence="2">4.4.1.13</ecNumber>
    </recommendedName>
</protein>
<dbReference type="InterPro" id="IPR015424">
    <property type="entry name" value="PyrdxlP-dep_Trfase"/>
</dbReference>
<dbReference type="PANTHER" id="PTHR43525">
    <property type="entry name" value="PROTEIN MALY"/>
    <property type="match status" value="1"/>
</dbReference>
<evidence type="ECO:0000256" key="4">
    <source>
        <dbReference type="ARBA" id="ARBA00023239"/>
    </source>
</evidence>
<dbReference type="RefSeq" id="WP_078923889.1">
    <property type="nucleotide sequence ID" value="NZ_FUYB01000023.1"/>
</dbReference>
<dbReference type="NCBIfam" id="TIGR04350">
    <property type="entry name" value="C_S_lyase_PatB"/>
    <property type="match status" value="1"/>
</dbReference>
<evidence type="ECO:0000256" key="5">
    <source>
        <dbReference type="ARBA" id="ARBA00037974"/>
    </source>
</evidence>
<gene>
    <name evidence="7" type="ORF">SAMN02745130_03451</name>
</gene>
<dbReference type="Pfam" id="PF00155">
    <property type="entry name" value="Aminotran_1_2"/>
    <property type="match status" value="1"/>
</dbReference>
<keyword evidence="8" id="KW-1185">Reference proteome</keyword>
<evidence type="ECO:0000256" key="1">
    <source>
        <dbReference type="ARBA" id="ARBA00001933"/>
    </source>
</evidence>
<dbReference type="PANTHER" id="PTHR43525:SF1">
    <property type="entry name" value="PROTEIN MALY"/>
    <property type="match status" value="1"/>
</dbReference>
<proteinExistence type="inferred from homology"/>
<dbReference type="GO" id="GO:0047804">
    <property type="term" value="F:cysteine-S-conjugate beta-lyase activity"/>
    <property type="evidence" value="ECO:0007669"/>
    <property type="project" value="UniProtKB-EC"/>
</dbReference>
<organism evidence="7 8">
    <name type="scientific">Thiothrix eikelboomii</name>
    <dbReference type="NCBI Taxonomy" id="92487"/>
    <lineage>
        <taxon>Bacteria</taxon>
        <taxon>Pseudomonadati</taxon>
        <taxon>Pseudomonadota</taxon>
        <taxon>Gammaproteobacteria</taxon>
        <taxon>Thiotrichales</taxon>
        <taxon>Thiotrichaceae</taxon>
        <taxon>Thiothrix</taxon>
    </lineage>
</organism>